<dbReference type="PROSITE" id="PS50017">
    <property type="entry name" value="DEATH_DOMAIN"/>
    <property type="match status" value="1"/>
</dbReference>
<protein>
    <recommendedName>
        <fullName evidence="1">Death domain-containing protein</fullName>
    </recommendedName>
</protein>
<dbReference type="InterPro" id="IPR009003">
    <property type="entry name" value="Peptidase_S1_PA"/>
</dbReference>
<dbReference type="PANTHER" id="PTHR36234:SF5">
    <property type="entry name" value="LYSYL ENDOPEPTIDASE"/>
    <property type="match status" value="1"/>
</dbReference>
<evidence type="ECO:0000259" key="1">
    <source>
        <dbReference type="PROSITE" id="PS50017"/>
    </source>
</evidence>
<organism evidence="2 3">
    <name type="scientific">Acropora cervicornis</name>
    <name type="common">Staghorn coral</name>
    <dbReference type="NCBI Taxonomy" id="6130"/>
    <lineage>
        <taxon>Eukaryota</taxon>
        <taxon>Metazoa</taxon>
        <taxon>Cnidaria</taxon>
        <taxon>Anthozoa</taxon>
        <taxon>Hexacorallia</taxon>
        <taxon>Scleractinia</taxon>
        <taxon>Astrocoeniina</taxon>
        <taxon>Acroporidae</taxon>
        <taxon>Acropora</taxon>
    </lineage>
</organism>
<dbReference type="Proteomes" id="UP001249851">
    <property type="component" value="Unassembled WGS sequence"/>
</dbReference>
<reference evidence="2" key="1">
    <citation type="journal article" date="2023" name="G3 (Bethesda)">
        <title>Whole genome assembly and annotation of the endangered Caribbean coral Acropora cervicornis.</title>
        <authorList>
            <person name="Selwyn J.D."/>
            <person name="Vollmer S.V."/>
        </authorList>
    </citation>
    <scope>NUCLEOTIDE SEQUENCE</scope>
    <source>
        <strain evidence="2">K2</strain>
    </source>
</reference>
<evidence type="ECO:0000313" key="3">
    <source>
        <dbReference type="Proteomes" id="UP001249851"/>
    </source>
</evidence>
<proteinExistence type="predicted"/>
<dbReference type="CDD" id="cd01670">
    <property type="entry name" value="Death"/>
    <property type="match status" value="1"/>
</dbReference>
<dbReference type="InterPro" id="IPR043504">
    <property type="entry name" value="Peptidase_S1_PA_chymotrypsin"/>
</dbReference>
<dbReference type="InterPro" id="IPR011029">
    <property type="entry name" value="DEATH-like_dom_sf"/>
</dbReference>
<dbReference type="GO" id="GO:0007165">
    <property type="term" value="P:signal transduction"/>
    <property type="evidence" value="ECO:0007669"/>
    <property type="project" value="InterPro"/>
</dbReference>
<reference evidence="2" key="2">
    <citation type="journal article" date="2023" name="Science">
        <title>Genomic signatures of disease resistance in endangered staghorn corals.</title>
        <authorList>
            <person name="Vollmer S.V."/>
            <person name="Selwyn J.D."/>
            <person name="Despard B.A."/>
            <person name="Roesel C.L."/>
        </authorList>
    </citation>
    <scope>NUCLEOTIDE SEQUENCE</scope>
    <source>
        <strain evidence="2">K2</strain>
    </source>
</reference>
<dbReference type="Pfam" id="PF00531">
    <property type="entry name" value="Death"/>
    <property type="match status" value="1"/>
</dbReference>
<dbReference type="SUPFAM" id="SSF50494">
    <property type="entry name" value="Trypsin-like serine proteases"/>
    <property type="match status" value="1"/>
</dbReference>
<sequence length="383" mass="42944">MERPEVIISNGSGLQSYQTLQDRARAVCYIETTITDPRCIKQRLKRGSGFYSKLTLDGSVVYGVFTNNHVLGSVYESERANATFFYEGSNSGVKVKLRPEVIFRTNKVSLKQSCLALQTAAKFDDERVMEYQKLELDYTLVGILQDDLDNIHLDLQPIEMETEPELTKGDVIIIFQHPKGRAKECSVEKILHVEKPFVFYQADTETGSSGSPVLTTTGLKLIAVHHKGSDELGYNKGTLCSEVLMHLKTGTYTQPSIGFSDSQDKEIYEGAPPAKRAKLSQDECIKLSPSDEMLGDLAKDITSFWKHLGRKLKIANENIEEIQADNIQYPGVREKSFQMLMVWKNNVQSATITELSRALKALGKNRIEVKYCSGSSFMDNTTI</sequence>
<evidence type="ECO:0000313" key="2">
    <source>
        <dbReference type="EMBL" id="KAK2560551.1"/>
    </source>
</evidence>
<dbReference type="Pfam" id="PF13365">
    <property type="entry name" value="Trypsin_2"/>
    <property type="match status" value="1"/>
</dbReference>
<comment type="caution">
    <text evidence="2">The sequence shown here is derived from an EMBL/GenBank/DDBJ whole genome shotgun (WGS) entry which is preliminary data.</text>
</comment>
<dbReference type="InterPro" id="IPR000488">
    <property type="entry name" value="Death_dom"/>
</dbReference>
<keyword evidence="3" id="KW-1185">Reference proteome</keyword>
<dbReference type="SUPFAM" id="SSF47986">
    <property type="entry name" value="DEATH domain"/>
    <property type="match status" value="1"/>
</dbReference>
<dbReference type="Gene3D" id="2.40.10.10">
    <property type="entry name" value="Trypsin-like serine proteases"/>
    <property type="match status" value="1"/>
</dbReference>
<dbReference type="AlphaFoldDB" id="A0AAD9V458"/>
<dbReference type="EMBL" id="JARQWQ010000036">
    <property type="protein sequence ID" value="KAK2560551.1"/>
    <property type="molecule type" value="Genomic_DNA"/>
</dbReference>
<dbReference type="Gene3D" id="1.10.533.10">
    <property type="entry name" value="Death Domain, Fas"/>
    <property type="match status" value="1"/>
</dbReference>
<name>A0AAD9V458_ACRCE</name>
<feature type="domain" description="Death" evidence="1">
    <location>
        <begin position="290"/>
        <end position="367"/>
    </location>
</feature>
<dbReference type="PANTHER" id="PTHR36234">
    <property type="entry name" value="LYSYL ENDOPEPTIDASE"/>
    <property type="match status" value="1"/>
</dbReference>
<gene>
    <name evidence="2" type="ORF">P5673_016917</name>
</gene>
<accession>A0AAD9V458</accession>